<evidence type="ECO:0000256" key="3">
    <source>
        <dbReference type="ARBA" id="ARBA00023239"/>
    </source>
</evidence>
<dbReference type="AlphaFoldDB" id="A0A7X4GFK3"/>
<dbReference type="InterPro" id="IPR001533">
    <property type="entry name" value="Pterin_deHydtase"/>
</dbReference>
<accession>A0A7X4GFK3</accession>
<dbReference type="Proteomes" id="UP000465810">
    <property type="component" value="Unassembled WGS sequence"/>
</dbReference>
<dbReference type="Pfam" id="PF01329">
    <property type="entry name" value="Pterin_4a"/>
    <property type="match status" value="1"/>
</dbReference>
<comment type="catalytic activity">
    <reaction evidence="1 4">
        <text>(4aS,6R)-4a-hydroxy-L-erythro-5,6,7,8-tetrahydrobiopterin = (6R)-L-erythro-6,7-dihydrobiopterin + H2O</text>
        <dbReference type="Rhea" id="RHEA:11920"/>
        <dbReference type="ChEBI" id="CHEBI:15377"/>
        <dbReference type="ChEBI" id="CHEBI:15642"/>
        <dbReference type="ChEBI" id="CHEBI:43120"/>
        <dbReference type="EC" id="4.2.1.96"/>
    </reaction>
</comment>
<dbReference type="GO" id="GO:0006729">
    <property type="term" value="P:tetrahydrobiopterin biosynthetic process"/>
    <property type="evidence" value="ECO:0007669"/>
    <property type="project" value="InterPro"/>
</dbReference>
<dbReference type="EC" id="4.2.1.96" evidence="4"/>
<sequence>MPIACLTDARRDEALGELAGWALCREGHGIERELRFADFNAAFGFMTRVALHAEKHDHHPEWFNVYNRVCIVLTTHEAGGLSERDVEMARFIDAIA</sequence>
<organism evidence="5 6">
    <name type="scientific">Novosphingobium silvae</name>
    <dbReference type="NCBI Taxonomy" id="2692619"/>
    <lineage>
        <taxon>Bacteria</taxon>
        <taxon>Pseudomonadati</taxon>
        <taxon>Pseudomonadota</taxon>
        <taxon>Alphaproteobacteria</taxon>
        <taxon>Sphingomonadales</taxon>
        <taxon>Sphingomonadaceae</taxon>
        <taxon>Novosphingobium</taxon>
    </lineage>
</organism>
<keyword evidence="3 4" id="KW-0456">Lyase</keyword>
<dbReference type="NCBIfam" id="NF002017">
    <property type="entry name" value="PRK00823.1-2"/>
    <property type="match status" value="1"/>
</dbReference>
<evidence type="ECO:0000313" key="6">
    <source>
        <dbReference type="Proteomes" id="UP000465810"/>
    </source>
</evidence>
<gene>
    <name evidence="5" type="ORF">GR702_07790</name>
</gene>
<reference evidence="5 6" key="1">
    <citation type="submission" date="2019-12" db="EMBL/GenBank/DDBJ databases">
        <authorList>
            <person name="Feng G."/>
            <person name="Zhu H."/>
        </authorList>
    </citation>
    <scope>NUCLEOTIDE SEQUENCE [LARGE SCALE GENOMIC DNA]</scope>
    <source>
        <strain evidence="5 6">FGD1</strain>
    </source>
</reference>
<dbReference type="RefSeq" id="WP_160985395.1">
    <property type="nucleotide sequence ID" value="NZ_WVTD01000004.1"/>
</dbReference>
<dbReference type="PANTHER" id="PTHR12599">
    <property type="entry name" value="PTERIN-4-ALPHA-CARBINOLAMINE DEHYDRATASE"/>
    <property type="match status" value="1"/>
</dbReference>
<name>A0A7X4GFK3_9SPHN</name>
<evidence type="ECO:0000256" key="4">
    <source>
        <dbReference type="HAMAP-Rule" id="MF_00434"/>
    </source>
</evidence>
<protein>
    <recommendedName>
        <fullName evidence="4">Putative pterin-4-alpha-carbinolamine dehydratase</fullName>
        <shortName evidence="4">PHS</shortName>
        <ecNumber evidence="4">4.2.1.96</ecNumber>
    </recommendedName>
    <alternativeName>
        <fullName evidence="4">4-alpha-hydroxy-tetrahydropterin dehydratase</fullName>
    </alternativeName>
    <alternativeName>
        <fullName evidence="4">Pterin carbinolamine dehydratase</fullName>
        <shortName evidence="4">PCD</shortName>
    </alternativeName>
</protein>
<dbReference type="InterPro" id="IPR036428">
    <property type="entry name" value="PCD_sf"/>
</dbReference>
<dbReference type="PANTHER" id="PTHR12599:SF0">
    <property type="entry name" value="PTERIN-4-ALPHA-CARBINOLAMINE DEHYDRATASE"/>
    <property type="match status" value="1"/>
</dbReference>
<comment type="similarity">
    <text evidence="2 4">Belongs to the pterin-4-alpha-carbinolamine dehydratase family.</text>
</comment>
<dbReference type="NCBIfam" id="NF002018">
    <property type="entry name" value="PRK00823.1-3"/>
    <property type="match status" value="1"/>
</dbReference>
<keyword evidence="6" id="KW-1185">Reference proteome</keyword>
<dbReference type="SUPFAM" id="SSF55248">
    <property type="entry name" value="PCD-like"/>
    <property type="match status" value="1"/>
</dbReference>
<comment type="caution">
    <text evidence="5">The sequence shown here is derived from an EMBL/GenBank/DDBJ whole genome shotgun (WGS) entry which is preliminary data.</text>
</comment>
<dbReference type="CDD" id="cd00914">
    <property type="entry name" value="PCD_DCoH_subfamily_b"/>
    <property type="match status" value="1"/>
</dbReference>
<dbReference type="GO" id="GO:0008124">
    <property type="term" value="F:4-alpha-hydroxytetrahydrobiopterin dehydratase activity"/>
    <property type="evidence" value="ECO:0007669"/>
    <property type="project" value="UniProtKB-UniRule"/>
</dbReference>
<evidence type="ECO:0000256" key="2">
    <source>
        <dbReference type="ARBA" id="ARBA00006472"/>
    </source>
</evidence>
<dbReference type="Gene3D" id="3.30.1360.20">
    <property type="entry name" value="Transcriptional coactivator/pterin dehydratase"/>
    <property type="match status" value="1"/>
</dbReference>
<proteinExistence type="inferred from homology"/>
<dbReference type="EMBL" id="WVTD01000004">
    <property type="protein sequence ID" value="MYL97676.1"/>
    <property type="molecule type" value="Genomic_DNA"/>
</dbReference>
<evidence type="ECO:0000313" key="5">
    <source>
        <dbReference type="EMBL" id="MYL97676.1"/>
    </source>
</evidence>
<dbReference type="HAMAP" id="MF_00434">
    <property type="entry name" value="Pterin_4_alpha"/>
    <property type="match status" value="1"/>
</dbReference>
<evidence type="ECO:0000256" key="1">
    <source>
        <dbReference type="ARBA" id="ARBA00001554"/>
    </source>
</evidence>